<evidence type="ECO:0000259" key="1">
    <source>
        <dbReference type="Pfam" id="PF05272"/>
    </source>
</evidence>
<feature type="domain" description="Toprim" evidence="2">
    <location>
        <begin position="203"/>
        <end position="309"/>
    </location>
</feature>
<feature type="domain" description="Virulence-associated protein E-like" evidence="1">
    <location>
        <begin position="430"/>
        <end position="643"/>
    </location>
</feature>
<dbReference type="CDD" id="cd01029">
    <property type="entry name" value="TOPRIM_primases"/>
    <property type="match status" value="1"/>
</dbReference>
<dbReference type="Pfam" id="PF13362">
    <property type="entry name" value="Toprim_3"/>
    <property type="match status" value="1"/>
</dbReference>
<comment type="caution">
    <text evidence="3">The sequence shown here is derived from an EMBL/GenBank/DDBJ whole genome shotgun (WGS) entry which is preliminary data.</text>
</comment>
<dbReference type="InterPro" id="IPR007936">
    <property type="entry name" value="VapE-like_dom"/>
</dbReference>
<protein>
    <submittedName>
        <fullName evidence="3">Conjugal transfer protein TraC</fullName>
    </submittedName>
</protein>
<organism evidence="3 4">
    <name type="scientific">Pseudomonas nitroreducens</name>
    <dbReference type="NCBI Taxonomy" id="46680"/>
    <lineage>
        <taxon>Bacteria</taxon>
        <taxon>Pseudomonadati</taxon>
        <taxon>Pseudomonadota</taxon>
        <taxon>Gammaproteobacteria</taxon>
        <taxon>Pseudomonadales</taxon>
        <taxon>Pseudomonadaceae</taxon>
        <taxon>Pseudomonas</taxon>
    </lineage>
</organism>
<dbReference type="PANTHER" id="PTHR34985">
    <property type="entry name" value="SLR0554 PROTEIN"/>
    <property type="match status" value="1"/>
</dbReference>
<dbReference type="PANTHER" id="PTHR34985:SF1">
    <property type="entry name" value="SLR0554 PROTEIN"/>
    <property type="match status" value="1"/>
</dbReference>
<dbReference type="EMBL" id="NJBA01000004">
    <property type="protein sequence ID" value="OWP50814.1"/>
    <property type="molecule type" value="Genomic_DNA"/>
</dbReference>
<gene>
    <name evidence="3" type="ORF">CEG18_11925</name>
</gene>
<dbReference type="Proteomes" id="UP000198145">
    <property type="component" value="Unassembled WGS sequence"/>
</dbReference>
<reference evidence="3 4" key="1">
    <citation type="submission" date="2017-06" db="EMBL/GenBank/DDBJ databases">
        <title>Draft genome of Pseudomonas nitroreducens DF05.</title>
        <authorList>
            <person name="Iyer R."/>
        </authorList>
    </citation>
    <scope>NUCLEOTIDE SEQUENCE [LARGE SCALE GENOMIC DNA]</scope>
    <source>
        <strain evidence="3 4">DF05</strain>
    </source>
</reference>
<dbReference type="AlphaFoldDB" id="A0A2D0AFG5"/>
<dbReference type="Pfam" id="PF05272">
    <property type="entry name" value="VapE-like_dom"/>
    <property type="match status" value="1"/>
</dbReference>
<name>A0A2D0AFG5_PSENT</name>
<dbReference type="InterPro" id="IPR006171">
    <property type="entry name" value="TOPRIM_dom"/>
</dbReference>
<accession>A0A2D0AFG5</accession>
<evidence type="ECO:0000313" key="4">
    <source>
        <dbReference type="Proteomes" id="UP000198145"/>
    </source>
</evidence>
<proteinExistence type="predicted"/>
<evidence type="ECO:0000259" key="2">
    <source>
        <dbReference type="Pfam" id="PF13362"/>
    </source>
</evidence>
<evidence type="ECO:0000313" key="3">
    <source>
        <dbReference type="EMBL" id="OWP50814.1"/>
    </source>
</evidence>
<sequence>MLDDVLAQLVDGGLEPETPLIIGQRVRCRAGADKGKTKTGFYVIYEHVNEGRTFYAGAFGSWREGEKGSFHKLKPVGGRMSEDDRKVIRARVEAAQQAEQAKRARRQASASRRAEGIWKTLSTTGRCSYLDRKQVVPLGLRFGRKPDTALVPMHLVTGKMVGLQVLLGEPDEDGLTKRYWPPGLEKQGAFHLLGPEPGPGETVLICEGYATGASLHMATGLCVAVCFDAGNLMPVTEALRERFPSRRFVFCADDDWKTTNHKGEPWNPGVEKAEHAAHLVGGRVVAPIFSGEREEKWTDFNDLHVAEGMDAVRRQVMALVKPPADADWMFFLQRTPKGALMSHIYNITLILQNDEEWAGVIGEDTFAARTVKRKAAPYGGGVGEWSDLDDTRTANWLAEKYGLLVKSVQVLEAVAVVAHDNQFHPVQSYLKGLKWDGKPRLGSWLRDYLGAQTLADDPKYPDVMGMRYLVSAVARVMSPGAKADCVLILEGDQGLRKSTSLAVLGGEWFMDTPIPLGDKDAYQQVQGMWIVELAELDALNKVESTKAKSFFGAAVDIFRPSYGRRTIRLPRQCVFAGTTNQEGYLRDPTGNRRYWPILCTKVDLDGLREARDQLWAEAFALYLDGEPWWPQDDEKAMFEGEQDVRFAGDDWEALIVKYLEQNICEDISGNVLLEKALNIEPSHWDKPAQTRIGQVMHRLGWKRRRMAPKGRGGARPYAYVCPESWKRKGQMPLAEREPVV</sequence>
<dbReference type="InterPro" id="IPR034154">
    <property type="entry name" value="TOPRIM_DnaG/twinkle"/>
</dbReference>